<name>A0AAV5UF30_9BILA</name>
<evidence type="ECO:0000313" key="3">
    <source>
        <dbReference type="Proteomes" id="UP001432027"/>
    </source>
</evidence>
<feature type="transmembrane region" description="Helical" evidence="1">
    <location>
        <begin position="45"/>
        <end position="65"/>
    </location>
</feature>
<dbReference type="EMBL" id="BTSX01000006">
    <property type="protein sequence ID" value="GMT04979.1"/>
    <property type="molecule type" value="Genomic_DNA"/>
</dbReference>
<protein>
    <recommendedName>
        <fullName evidence="4">G protein-coupled receptor</fullName>
    </recommendedName>
</protein>
<accession>A0AAV5UF30</accession>
<gene>
    <name evidence="2" type="ORF">PENTCL1PPCAC_27153</name>
</gene>
<dbReference type="AlphaFoldDB" id="A0AAV5UF30"/>
<reference evidence="2" key="1">
    <citation type="submission" date="2023-10" db="EMBL/GenBank/DDBJ databases">
        <title>Genome assembly of Pristionchus species.</title>
        <authorList>
            <person name="Yoshida K."/>
            <person name="Sommer R.J."/>
        </authorList>
    </citation>
    <scope>NUCLEOTIDE SEQUENCE</scope>
    <source>
        <strain evidence="2">RS0144</strain>
    </source>
</reference>
<dbReference type="Proteomes" id="UP001432027">
    <property type="component" value="Unassembled WGS sequence"/>
</dbReference>
<evidence type="ECO:0000256" key="1">
    <source>
        <dbReference type="SAM" id="Phobius"/>
    </source>
</evidence>
<comment type="caution">
    <text evidence="2">The sequence shown here is derived from an EMBL/GenBank/DDBJ whole genome shotgun (WGS) entry which is preliminary data.</text>
</comment>
<keyword evidence="1" id="KW-0472">Membrane</keyword>
<organism evidence="2 3">
    <name type="scientific">Pristionchus entomophagus</name>
    <dbReference type="NCBI Taxonomy" id="358040"/>
    <lineage>
        <taxon>Eukaryota</taxon>
        <taxon>Metazoa</taxon>
        <taxon>Ecdysozoa</taxon>
        <taxon>Nematoda</taxon>
        <taxon>Chromadorea</taxon>
        <taxon>Rhabditida</taxon>
        <taxon>Rhabditina</taxon>
        <taxon>Diplogasteromorpha</taxon>
        <taxon>Diplogasteroidea</taxon>
        <taxon>Neodiplogasteridae</taxon>
        <taxon>Pristionchus</taxon>
    </lineage>
</organism>
<proteinExistence type="predicted"/>
<evidence type="ECO:0000313" key="2">
    <source>
        <dbReference type="EMBL" id="GMT04979.1"/>
    </source>
</evidence>
<feature type="transmembrane region" description="Helical" evidence="1">
    <location>
        <begin position="114"/>
        <end position="135"/>
    </location>
</feature>
<evidence type="ECO:0008006" key="4">
    <source>
        <dbReference type="Google" id="ProtNLM"/>
    </source>
</evidence>
<keyword evidence="3" id="KW-1185">Reference proteome</keyword>
<keyword evidence="1" id="KW-0812">Transmembrane</keyword>
<feature type="non-terminal residue" evidence="2">
    <location>
        <position position="1"/>
    </location>
</feature>
<sequence>HSLSDVFPYSFLLSGSVHLLIRSIEGAVALLTSGSKIKWKNHNKISLFLLIFHFVITILFFYNFNQGIRGAIFQLVLAIIHASFLIYNAHGYFYSSTVWDRLYSCAPSQSPWDLWVLLAAMTNGLIGISIQFIIINNLFDMLASENRGVKSEVWDKSVMPRIITQD</sequence>
<feature type="transmembrane region" description="Helical" evidence="1">
    <location>
        <begin position="71"/>
        <end position="93"/>
    </location>
</feature>
<keyword evidence="1" id="KW-1133">Transmembrane helix</keyword>